<protein>
    <submittedName>
        <fullName evidence="9">Biopolymer transport protein ExbD/TolR</fullName>
    </submittedName>
</protein>
<dbReference type="GO" id="GO:0005886">
    <property type="term" value="C:plasma membrane"/>
    <property type="evidence" value="ECO:0007669"/>
    <property type="project" value="UniProtKB-SubCell"/>
</dbReference>
<evidence type="ECO:0000256" key="4">
    <source>
        <dbReference type="ARBA" id="ARBA00022692"/>
    </source>
</evidence>
<feature type="transmembrane region" description="Helical" evidence="8">
    <location>
        <begin position="12"/>
        <end position="37"/>
    </location>
</feature>
<dbReference type="Pfam" id="PF02472">
    <property type="entry name" value="ExbD"/>
    <property type="match status" value="1"/>
</dbReference>
<proteinExistence type="inferred from homology"/>
<evidence type="ECO:0000313" key="9">
    <source>
        <dbReference type="EMBL" id="GAK51558.1"/>
    </source>
</evidence>
<keyword evidence="4 7" id="KW-0812">Transmembrane</keyword>
<dbReference type="Proteomes" id="UP000030700">
    <property type="component" value="Unassembled WGS sequence"/>
</dbReference>
<evidence type="ECO:0000256" key="8">
    <source>
        <dbReference type="SAM" id="Phobius"/>
    </source>
</evidence>
<keyword evidence="7" id="KW-0653">Protein transport</keyword>
<gene>
    <name evidence="9" type="ORF">U14_02803</name>
</gene>
<dbReference type="GO" id="GO:0022857">
    <property type="term" value="F:transmembrane transporter activity"/>
    <property type="evidence" value="ECO:0007669"/>
    <property type="project" value="InterPro"/>
</dbReference>
<reference evidence="9" key="1">
    <citation type="journal article" date="2015" name="PeerJ">
        <title>First genomic representation of candidate bacterial phylum KSB3 points to enhanced environmental sensing as a trigger of wastewater bulking.</title>
        <authorList>
            <person name="Sekiguchi Y."/>
            <person name="Ohashi A."/>
            <person name="Parks D.H."/>
            <person name="Yamauchi T."/>
            <person name="Tyson G.W."/>
            <person name="Hugenholtz P."/>
        </authorList>
    </citation>
    <scope>NUCLEOTIDE SEQUENCE [LARGE SCALE GENOMIC DNA]</scope>
</reference>
<evidence type="ECO:0000256" key="5">
    <source>
        <dbReference type="ARBA" id="ARBA00022989"/>
    </source>
</evidence>
<name>A0A081BME2_9BACT</name>
<comment type="subcellular location">
    <subcellularLocation>
        <location evidence="1">Cell membrane</location>
        <topology evidence="1">Single-pass membrane protein</topology>
    </subcellularLocation>
    <subcellularLocation>
        <location evidence="7">Cell membrane</location>
        <topology evidence="7">Single-pass type II membrane protein</topology>
    </subcellularLocation>
</comment>
<keyword evidence="3" id="KW-1003">Cell membrane</keyword>
<dbReference type="InterPro" id="IPR003400">
    <property type="entry name" value="ExbD"/>
</dbReference>
<evidence type="ECO:0000256" key="7">
    <source>
        <dbReference type="RuleBase" id="RU003879"/>
    </source>
</evidence>
<evidence type="ECO:0000256" key="6">
    <source>
        <dbReference type="ARBA" id="ARBA00023136"/>
    </source>
</evidence>
<dbReference type="HOGENOM" id="CLU_085305_3_1_0"/>
<accession>A0A081BME2</accession>
<dbReference type="GO" id="GO:0015031">
    <property type="term" value="P:protein transport"/>
    <property type="evidence" value="ECO:0007669"/>
    <property type="project" value="UniProtKB-KW"/>
</dbReference>
<evidence type="ECO:0000256" key="3">
    <source>
        <dbReference type="ARBA" id="ARBA00022475"/>
    </source>
</evidence>
<evidence type="ECO:0000313" key="10">
    <source>
        <dbReference type="Proteomes" id="UP000030700"/>
    </source>
</evidence>
<dbReference type="STRING" id="1499966.U14_02803"/>
<keyword evidence="10" id="KW-1185">Reference proteome</keyword>
<dbReference type="Gene3D" id="3.30.420.270">
    <property type="match status" value="1"/>
</dbReference>
<evidence type="ECO:0000256" key="2">
    <source>
        <dbReference type="ARBA" id="ARBA00005811"/>
    </source>
</evidence>
<comment type="similarity">
    <text evidence="2 7">Belongs to the ExbD/TolR family.</text>
</comment>
<dbReference type="AlphaFoldDB" id="A0A081BME2"/>
<keyword evidence="6 8" id="KW-0472">Membrane</keyword>
<keyword evidence="5 8" id="KW-1133">Transmembrane helix</keyword>
<keyword evidence="7" id="KW-0813">Transport</keyword>
<dbReference type="PANTHER" id="PTHR30558">
    <property type="entry name" value="EXBD MEMBRANE COMPONENT OF PMF-DRIVEN MACROMOLECULE IMPORT SYSTEM"/>
    <property type="match status" value="1"/>
</dbReference>
<evidence type="ECO:0000256" key="1">
    <source>
        <dbReference type="ARBA" id="ARBA00004162"/>
    </source>
</evidence>
<sequence length="134" mass="14619">MIEFQRPKPLPELLNLTSLIDVIFLLLLFFILTSIFADPGIPVELSESAAAEFQQTPNEIRISLLANGNIGLNGATISMNELPSALESLFAAAPRRVVAVDADQDAPFERFIRIIDLVKSVGGEKLLISTEVAR</sequence>
<dbReference type="EMBL" id="DF820457">
    <property type="protein sequence ID" value="GAK51558.1"/>
    <property type="molecule type" value="Genomic_DNA"/>
</dbReference>
<organism evidence="9">
    <name type="scientific">Candidatus Moduliflexus flocculans</name>
    <dbReference type="NCBI Taxonomy" id="1499966"/>
    <lineage>
        <taxon>Bacteria</taxon>
        <taxon>Candidatus Moduliflexota</taxon>
        <taxon>Candidatus Moduliflexia</taxon>
        <taxon>Candidatus Moduliflexales</taxon>
        <taxon>Candidatus Moduliflexaceae</taxon>
    </lineage>
</organism>